<proteinExistence type="predicted"/>
<feature type="compositionally biased region" description="Basic and acidic residues" evidence="1">
    <location>
        <begin position="116"/>
        <end position="136"/>
    </location>
</feature>
<feature type="compositionally biased region" description="Polar residues" evidence="1">
    <location>
        <begin position="57"/>
        <end position="67"/>
    </location>
</feature>
<feature type="region of interest" description="Disordered" evidence="1">
    <location>
        <begin position="525"/>
        <end position="554"/>
    </location>
</feature>
<name>A0AAN6QNH7_9PEZI</name>
<feature type="region of interest" description="Disordered" evidence="1">
    <location>
        <begin position="192"/>
        <end position="217"/>
    </location>
</feature>
<feature type="region of interest" description="Disordered" evidence="1">
    <location>
        <begin position="1"/>
        <end position="148"/>
    </location>
</feature>
<gene>
    <name evidence="3" type="ORF">N656DRAFT_317347</name>
</gene>
<feature type="domain" description="C2H2-type" evidence="2">
    <location>
        <begin position="451"/>
        <end position="473"/>
    </location>
</feature>
<dbReference type="Pfam" id="PF12511">
    <property type="entry name" value="DUF3716"/>
    <property type="match status" value="2"/>
</dbReference>
<comment type="caution">
    <text evidence="3">The sequence shown here is derived from an EMBL/GenBank/DDBJ whole genome shotgun (WGS) entry which is preliminary data.</text>
</comment>
<dbReference type="PROSITE" id="PS00028">
    <property type="entry name" value="ZINC_FINGER_C2H2_1"/>
    <property type="match status" value="1"/>
</dbReference>
<evidence type="ECO:0000313" key="3">
    <source>
        <dbReference type="EMBL" id="KAK4109732.1"/>
    </source>
</evidence>
<dbReference type="EMBL" id="MU853354">
    <property type="protein sequence ID" value="KAK4109732.1"/>
    <property type="molecule type" value="Genomic_DNA"/>
</dbReference>
<keyword evidence="4" id="KW-1185">Reference proteome</keyword>
<dbReference type="Proteomes" id="UP001302812">
    <property type="component" value="Unassembled WGS sequence"/>
</dbReference>
<accession>A0AAN6QNH7</accession>
<organism evidence="3 4">
    <name type="scientific">Canariomyces notabilis</name>
    <dbReference type="NCBI Taxonomy" id="2074819"/>
    <lineage>
        <taxon>Eukaryota</taxon>
        <taxon>Fungi</taxon>
        <taxon>Dikarya</taxon>
        <taxon>Ascomycota</taxon>
        <taxon>Pezizomycotina</taxon>
        <taxon>Sordariomycetes</taxon>
        <taxon>Sordariomycetidae</taxon>
        <taxon>Sordariales</taxon>
        <taxon>Chaetomiaceae</taxon>
        <taxon>Canariomyces</taxon>
    </lineage>
</organism>
<sequence length="873" mass="95890">MKRSGDAIYPVTPVSYPPGPTAIKPTVVTLTPDVDSQSEPEPEPEPAKIISDLSLPGPQSTPQNLTVPSPEIEVDLSRSAKASSKAGNGKGYKYSEERRRRISEQVRQRWASGAMDHVHQKRMETLRRRGQLETPKKPKQHHARARSPFLKNLARSLQKGFDSMFEAHSERDRTSASSLTPSDVNMMDLDQTRHESDSDDDSEAAEWPSGTPEPMGDGEDMWSYLQPHLVVHKGPVIPSTGWVSHLLRLPRVRELDWNTPWLAMNPFKDSQPRDISALIIQMTGDPAPSACKRCRDLKGPFTSCIMISQNAPTEPLRTILGCANCYYHGTQNYCSHRTWSNERANEILSGRVGIAEMDTSTSSEDTGHDETPDEYDSSVNAFRGEAMESVTGGTAAVTPPSDSPAGFKEAEPGRPYNMWRDKHGNLQGLYGALLPAGYQLDKTVPGRPWVCPVRTCRKALRKPPDLGFHFRVHFAALLHDNGDGTFSVKGVYKSKENNVGPGGKIWSPSPPVVVSREQAAYRNSSLSKVHYPSDSADTPESGVEKQTMPESEKDTIMKSSGDVWAYIRPFLKPKFPENQVPENPVLKQLLTLPRRRDPVMNNRPGKGGFHVGDIRDVIALAIQVTGVPVANACRYCAQQHGPFKGCIVLGSFAPAEARMRYPCCGNCAYQGKKSKCSLVTSRTEQYDLQDAGTADAGTSDAGRSASEVVDSHENHLGVAGTARNATNGSANRRAVLTRASSSFSSIPREDLLEMEEWEVAPGRIREVAVADAENIAFSKAYLSTNQVVPVCEDVSFHVDTVTSGQTLQLEADPDKMRICSVATGKVRVKIGEQPEFVMGPHGLFRVKPGTACSIRNQRYTDAVIHTTMLEGFM</sequence>
<dbReference type="InterPro" id="IPR013087">
    <property type="entry name" value="Znf_C2H2_type"/>
</dbReference>
<reference evidence="3" key="2">
    <citation type="submission" date="2023-05" db="EMBL/GenBank/DDBJ databases">
        <authorList>
            <consortium name="Lawrence Berkeley National Laboratory"/>
            <person name="Steindorff A."/>
            <person name="Hensen N."/>
            <person name="Bonometti L."/>
            <person name="Westerberg I."/>
            <person name="Brannstrom I.O."/>
            <person name="Guillou S."/>
            <person name="Cros-Aarteil S."/>
            <person name="Calhoun S."/>
            <person name="Haridas S."/>
            <person name="Kuo A."/>
            <person name="Mondo S."/>
            <person name="Pangilinan J."/>
            <person name="Riley R."/>
            <person name="Labutti K."/>
            <person name="Andreopoulos B."/>
            <person name="Lipzen A."/>
            <person name="Chen C."/>
            <person name="Yanf M."/>
            <person name="Daum C."/>
            <person name="Ng V."/>
            <person name="Clum A."/>
            <person name="Ohm R."/>
            <person name="Martin F."/>
            <person name="Silar P."/>
            <person name="Natvig D."/>
            <person name="Lalanne C."/>
            <person name="Gautier V."/>
            <person name="Ament-Velasquez S.L."/>
            <person name="Kruys A."/>
            <person name="Hutchinson M.I."/>
            <person name="Powell A.J."/>
            <person name="Barry K."/>
            <person name="Miller A.N."/>
            <person name="Grigoriev I.V."/>
            <person name="Debuchy R."/>
            <person name="Gladieux P."/>
            <person name="Thoren M.H."/>
            <person name="Johannesson H."/>
        </authorList>
    </citation>
    <scope>NUCLEOTIDE SEQUENCE</scope>
    <source>
        <strain evidence="3">CBS 508.74</strain>
    </source>
</reference>
<dbReference type="RefSeq" id="XP_064667302.1">
    <property type="nucleotide sequence ID" value="XM_064809222.1"/>
</dbReference>
<dbReference type="AlphaFoldDB" id="A0AAN6QNH7"/>
<evidence type="ECO:0000313" key="4">
    <source>
        <dbReference type="Proteomes" id="UP001302812"/>
    </source>
</evidence>
<dbReference type="InterPro" id="IPR022190">
    <property type="entry name" value="DUF3716"/>
</dbReference>
<evidence type="ECO:0000259" key="2">
    <source>
        <dbReference type="PROSITE" id="PS00028"/>
    </source>
</evidence>
<evidence type="ECO:0000256" key="1">
    <source>
        <dbReference type="SAM" id="MobiDB-lite"/>
    </source>
</evidence>
<feature type="region of interest" description="Disordered" evidence="1">
    <location>
        <begin position="391"/>
        <end position="414"/>
    </location>
</feature>
<feature type="compositionally biased region" description="Basic and acidic residues" evidence="1">
    <location>
        <begin position="93"/>
        <end position="107"/>
    </location>
</feature>
<reference evidence="3" key="1">
    <citation type="journal article" date="2023" name="Mol. Phylogenet. Evol.">
        <title>Genome-scale phylogeny and comparative genomics of the fungal order Sordariales.</title>
        <authorList>
            <person name="Hensen N."/>
            <person name="Bonometti L."/>
            <person name="Westerberg I."/>
            <person name="Brannstrom I.O."/>
            <person name="Guillou S."/>
            <person name="Cros-Aarteil S."/>
            <person name="Calhoun S."/>
            <person name="Haridas S."/>
            <person name="Kuo A."/>
            <person name="Mondo S."/>
            <person name="Pangilinan J."/>
            <person name="Riley R."/>
            <person name="LaButti K."/>
            <person name="Andreopoulos B."/>
            <person name="Lipzen A."/>
            <person name="Chen C."/>
            <person name="Yan M."/>
            <person name="Daum C."/>
            <person name="Ng V."/>
            <person name="Clum A."/>
            <person name="Steindorff A."/>
            <person name="Ohm R.A."/>
            <person name="Martin F."/>
            <person name="Silar P."/>
            <person name="Natvig D.O."/>
            <person name="Lalanne C."/>
            <person name="Gautier V."/>
            <person name="Ament-Velasquez S.L."/>
            <person name="Kruys A."/>
            <person name="Hutchinson M.I."/>
            <person name="Powell A.J."/>
            <person name="Barry K."/>
            <person name="Miller A.N."/>
            <person name="Grigoriev I.V."/>
            <person name="Debuchy R."/>
            <person name="Gladieux P."/>
            <person name="Hiltunen Thoren M."/>
            <person name="Johannesson H."/>
        </authorList>
    </citation>
    <scope>NUCLEOTIDE SEQUENCE</scope>
    <source>
        <strain evidence="3">CBS 508.74</strain>
    </source>
</reference>
<protein>
    <recommendedName>
        <fullName evidence="2">C2H2-type domain-containing protein</fullName>
    </recommendedName>
</protein>
<dbReference type="GeneID" id="89933345"/>